<dbReference type="EMBL" id="BMQL01000069">
    <property type="protein sequence ID" value="GGR35665.1"/>
    <property type="molecule type" value="Genomic_DNA"/>
</dbReference>
<dbReference type="AlphaFoldDB" id="A0A918KVD5"/>
<organism evidence="2 3">
    <name type="scientific">Deinococcus ruber</name>
    <dbReference type="NCBI Taxonomy" id="1848197"/>
    <lineage>
        <taxon>Bacteria</taxon>
        <taxon>Thermotogati</taxon>
        <taxon>Deinococcota</taxon>
        <taxon>Deinococci</taxon>
        <taxon>Deinococcales</taxon>
        <taxon>Deinococcaceae</taxon>
        <taxon>Deinococcus</taxon>
    </lineage>
</organism>
<reference evidence="2" key="2">
    <citation type="submission" date="2020-09" db="EMBL/GenBank/DDBJ databases">
        <authorList>
            <person name="Sun Q."/>
            <person name="Ohkuma M."/>
        </authorList>
    </citation>
    <scope>NUCLEOTIDE SEQUENCE</scope>
    <source>
        <strain evidence="2">JCM 31311</strain>
    </source>
</reference>
<accession>A0A918KVD5</accession>
<feature type="region of interest" description="Disordered" evidence="1">
    <location>
        <begin position="15"/>
        <end position="53"/>
    </location>
</feature>
<evidence type="ECO:0008006" key="4">
    <source>
        <dbReference type="Google" id="ProtNLM"/>
    </source>
</evidence>
<dbReference type="RefSeq" id="WP_189093437.1">
    <property type="nucleotide sequence ID" value="NZ_BMQL01000069.1"/>
</dbReference>
<name>A0A918KVD5_9DEIO</name>
<evidence type="ECO:0000313" key="3">
    <source>
        <dbReference type="Proteomes" id="UP000603865"/>
    </source>
</evidence>
<evidence type="ECO:0000256" key="1">
    <source>
        <dbReference type="SAM" id="MobiDB-lite"/>
    </source>
</evidence>
<reference evidence="2" key="1">
    <citation type="journal article" date="2014" name="Int. J. Syst. Evol. Microbiol.">
        <title>Complete genome sequence of Corynebacterium casei LMG S-19264T (=DSM 44701T), isolated from a smear-ripened cheese.</title>
        <authorList>
            <consortium name="US DOE Joint Genome Institute (JGI-PGF)"/>
            <person name="Walter F."/>
            <person name="Albersmeier A."/>
            <person name="Kalinowski J."/>
            <person name="Ruckert C."/>
        </authorList>
    </citation>
    <scope>NUCLEOTIDE SEQUENCE</scope>
    <source>
        <strain evidence="2">JCM 31311</strain>
    </source>
</reference>
<gene>
    <name evidence="2" type="ORF">GCM10008957_51910</name>
</gene>
<evidence type="ECO:0000313" key="2">
    <source>
        <dbReference type="EMBL" id="GGR35665.1"/>
    </source>
</evidence>
<sequence length="313" mass="32427">MDGQESFREQVERLVTEGKLTQDEAAELLKTSEQPAPAESTPSSEGSAEEDAHDQLISLDKSGWAAVHVPSSQALGDVPPDLRLKVDGYGLQVVLDASQSQPTLRASQDGELSLRAGPDGWTVERVEGLRGRKRSWGLKAVLSVPFMPRGVQAEVNGGNLTLADVSGNVRLSVNGGNTRMGSAAGLEAEISGGNLGARQILGAARISVSGGNARLDSAGGVRATINGGNLNWSGRLEQGEHRIEVNAGNATLHLLEGSSVEIQADVTLGGMMASFPLIKTGGMMQAHYSGTLGGGEARLGCTVNAGQIKVVSA</sequence>
<comment type="caution">
    <text evidence="2">The sequence shown here is derived from an EMBL/GenBank/DDBJ whole genome shotgun (WGS) entry which is preliminary data.</text>
</comment>
<dbReference type="Proteomes" id="UP000603865">
    <property type="component" value="Unassembled WGS sequence"/>
</dbReference>
<keyword evidence="3" id="KW-1185">Reference proteome</keyword>
<protein>
    <recommendedName>
        <fullName evidence="4">Adhesin domain-containing protein</fullName>
    </recommendedName>
</protein>
<proteinExistence type="predicted"/>